<comment type="caution">
    <text evidence="2">The sequence shown here is derived from an EMBL/GenBank/DDBJ whole genome shotgun (WGS) entry which is preliminary data.</text>
</comment>
<sequence>MHADPLVLVVVERHGHHQVRAPPRAMALGGQQRPLHRPLGRRAAAGERARQPRRRRALPSAALPGRMIPSFVLPWALARGWVPVLPSVAVAVLVLVPVPVPVPASVPTAHRARAVRLLLRLLRQQRRPPQRWRLGGRGGGGGGGGGPERRPHVPHFHAGRPPAHADEIAPERFALPGDRRLLAQQPLARALLGREDG</sequence>
<proteinExistence type="predicted"/>
<feature type="region of interest" description="Disordered" evidence="1">
    <location>
        <begin position="130"/>
        <end position="166"/>
    </location>
</feature>
<gene>
    <name evidence="2" type="ORF">VTJ83DRAFT_4192</name>
</gene>
<feature type="compositionally biased region" description="Gly residues" evidence="1">
    <location>
        <begin position="135"/>
        <end position="146"/>
    </location>
</feature>
<dbReference type="GeneID" id="98125298"/>
<dbReference type="EMBL" id="JAZGUE010000004">
    <property type="protein sequence ID" value="KAL2266915.1"/>
    <property type="molecule type" value="Genomic_DNA"/>
</dbReference>
<evidence type="ECO:0000313" key="3">
    <source>
        <dbReference type="Proteomes" id="UP001600064"/>
    </source>
</evidence>
<evidence type="ECO:0000313" key="2">
    <source>
        <dbReference type="EMBL" id="KAL2266915.1"/>
    </source>
</evidence>
<feature type="region of interest" description="Disordered" evidence="1">
    <location>
        <begin position="29"/>
        <end position="58"/>
    </location>
</feature>
<evidence type="ECO:0000256" key="1">
    <source>
        <dbReference type="SAM" id="MobiDB-lite"/>
    </source>
</evidence>
<name>A0ABR4D9B9_9PEZI</name>
<keyword evidence="3" id="KW-1185">Reference proteome</keyword>
<dbReference type="Proteomes" id="UP001600064">
    <property type="component" value="Unassembled WGS sequence"/>
</dbReference>
<protein>
    <submittedName>
        <fullName evidence="2">Uncharacterized protein</fullName>
    </submittedName>
</protein>
<accession>A0ABR4D9B9</accession>
<dbReference type="RefSeq" id="XP_070865642.1">
    <property type="nucleotide sequence ID" value="XM_071010654.1"/>
</dbReference>
<reference evidence="2 3" key="1">
    <citation type="journal article" date="2024" name="Commun. Biol.">
        <title>Comparative genomic analysis of thermophilic fungi reveals convergent evolutionary adaptations and gene losses.</title>
        <authorList>
            <person name="Steindorff A.S."/>
            <person name="Aguilar-Pontes M.V."/>
            <person name="Robinson A.J."/>
            <person name="Andreopoulos B."/>
            <person name="LaButti K."/>
            <person name="Kuo A."/>
            <person name="Mondo S."/>
            <person name="Riley R."/>
            <person name="Otillar R."/>
            <person name="Haridas S."/>
            <person name="Lipzen A."/>
            <person name="Grimwood J."/>
            <person name="Schmutz J."/>
            <person name="Clum A."/>
            <person name="Reid I.D."/>
            <person name="Moisan M.C."/>
            <person name="Butler G."/>
            <person name="Nguyen T.T.M."/>
            <person name="Dewar K."/>
            <person name="Conant G."/>
            <person name="Drula E."/>
            <person name="Henrissat B."/>
            <person name="Hansel C."/>
            <person name="Singer S."/>
            <person name="Hutchinson M.I."/>
            <person name="de Vries R.P."/>
            <person name="Natvig D.O."/>
            <person name="Powell A.J."/>
            <person name="Tsang A."/>
            <person name="Grigoriev I.V."/>
        </authorList>
    </citation>
    <scope>NUCLEOTIDE SEQUENCE [LARGE SCALE GENOMIC DNA]</scope>
    <source>
        <strain evidence="2 3">ATCC 22073</strain>
    </source>
</reference>
<organism evidence="2 3">
    <name type="scientific">Remersonia thermophila</name>
    <dbReference type="NCBI Taxonomy" id="72144"/>
    <lineage>
        <taxon>Eukaryota</taxon>
        <taxon>Fungi</taxon>
        <taxon>Dikarya</taxon>
        <taxon>Ascomycota</taxon>
        <taxon>Pezizomycotina</taxon>
        <taxon>Sordariomycetes</taxon>
        <taxon>Sordariomycetidae</taxon>
        <taxon>Sordariales</taxon>
        <taxon>Sordariales incertae sedis</taxon>
        <taxon>Remersonia</taxon>
    </lineage>
</organism>